<keyword evidence="8 11" id="KW-1133">Transmembrane helix</keyword>
<evidence type="ECO:0000256" key="11">
    <source>
        <dbReference type="SAM" id="Phobius"/>
    </source>
</evidence>
<keyword evidence="6 11" id="KW-0812">Transmembrane</keyword>
<dbReference type="PANTHER" id="PTHR33909">
    <property type="entry name" value="SEC TRANSLOCON ACCESSORY COMPLEX SUBUNIT YAJC"/>
    <property type="match status" value="1"/>
</dbReference>
<keyword evidence="10 11" id="KW-0472">Membrane</keyword>
<dbReference type="KEGG" id="nwa:Nwat_2197"/>
<dbReference type="eggNOG" id="COG1862">
    <property type="taxonomic scope" value="Bacteria"/>
</dbReference>
<evidence type="ECO:0000256" key="9">
    <source>
        <dbReference type="ARBA" id="ARBA00023010"/>
    </source>
</evidence>
<evidence type="ECO:0000256" key="3">
    <source>
        <dbReference type="ARBA" id="ARBA00014962"/>
    </source>
</evidence>
<evidence type="ECO:0000256" key="4">
    <source>
        <dbReference type="ARBA" id="ARBA00022448"/>
    </source>
</evidence>
<reference evidence="12 13" key="1">
    <citation type="submission" date="2010-06" db="EMBL/GenBank/DDBJ databases">
        <title>Complete sequence of chromosome of Nitrosococcus watsoni C-113.</title>
        <authorList>
            <consortium name="US DOE Joint Genome Institute"/>
            <person name="Lucas S."/>
            <person name="Copeland A."/>
            <person name="Lapidus A."/>
            <person name="Cheng J.-F."/>
            <person name="Bruce D."/>
            <person name="Goodwin L."/>
            <person name="Pitluck S."/>
            <person name="Malfatti S.A."/>
            <person name="Chain P.S.G."/>
            <person name="Land M."/>
            <person name="Hauser L."/>
            <person name="Kyrpides N."/>
            <person name="Ivanova N."/>
            <person name="Cambell M.A."/>
            <person name="Heidelberg J.F."/>
            <person name="Klotz M.G."/>
            <person name="Woyke T."/>
        </authorList>
    </citation>
    <scope>NUCLEOTIDE SEQUENCE [LARGE SCALE GENOMIC DNA]</scope>
    <source>
        <strain evidence="12 13">C-113</strain>
    </source>
</reference>
<dbReference type="InterPro" id="IPR003849">
    <property type="entry name" value="Preprotein_translocase_YajC"/>
</dbReference>
<dbReference type="GO" id="GO:0015031">
    <property type="term" value="P:protein transport"/>
    <property type="evidence" value="ECO:0007669"/>
    <property type="project" value="UniProtKB-KW"/>
</dbReference>
<dbReference type="EMBL" id="CP002086">
    <property type="protein sequence ID" value="ADJ29029.1"/>
    <property type="molecule type" value="Genomic_DNA"/>
</dbReference>
<evidence type="ECO:0000256" key="2">
    <source>
        <dbReference type="ARBA" id="ARBA00006742"/>
    </source>
</evidence>
<keyword evidence="13" id="KW-1185">Reference proteome</keyword>
<proteinExistence type="inferred from homology"/>
<keyword evidence="5" id="KW-1003">Cell membrane</keyword>
<dbReference type="Proteomes" id="UP000000393">
    <property type="component" value="Chromosome"/>
</dbReference>
<dbReference type="GO" id="GO:0005886">
    <property type="term" value="C:plasma membrane"/>
    <property type="evidence" value="ECO:0007669"/>
    <property type="project" value="UniProtKB-SubCell"/>
</dbReference>
<evidence type="ECO:0000256" key="5">
    <source>
        <dbReference type="ARBA" id="ARBA00022475"/>
    </source>
</evidence>
<evidence type="ECO:0000256" key="7">
    <source>
        <dbReference type="ARBA" id="ARBA00022927"/>
    </source>
</evidence>
<dbReference type="NCBIfam" id="TIGR00739">
    <property type="entry name" value="yajC"/>
    <property type="match status" value="1"/>
</dbReference>
<evidence type="ECO:0000256" key="6">
    <source>
        <dbReference type="ARBA" id="ARBA00022692"/>
    </source>
</evidence>
<gene>
    <name evidence="12" type="ordered locus">Nwat_2197</name>
</gene>
<keyword evidence="9" id="KW-0811">Translocation</keyword>
<dbReference type="SMART" id="SM01323">
    <property type="entry name" value="YajC"/>
    <property type="match status" value="1"/>
</dbReference>
<protein>
    <recommendedName>
        <fullName evidence="3">Sec translocon accessory complex subunit YajC</fullName>
    </recommendedName>
</protein>
<dbReference type="HOGENOM" id="CLU_116157_2_1_6"/>
<evidence type="ECO:0000313" key="13">
    <source>
        <dbReference type="Proteomes" id="UP000000393"/>
    </source>
</evidence>
<comment type="subcellular location">
    <subcellularLocation>
        <location evidence="1">Cell membrane</location>
        <topology evidence="1">Single-pass membrane protein</topology>
    </subcellularLocation>
</comment>
<organism evidence="12 13">
    <name type="scientific">Nitrosococcus watsoni (strain C-113)</name>
    <dbReference type="NCBI Taxonomy" id="105559"/>
    <lineage>
        <taxon>Bacteria</taxon>
        <taxon>Pseudomonadati</taxon>
        <taxon>Pseudomonadota</taxon>
        <taxon>Gammaproteobacteria</taxon>
        <taxon>Chromatiales</taxon>
        <taxon>Chromatiaceae</taxon>
        <taxon>Nitrosococcus</taxon>
    </lineage>
</organism>
<accession>D8K802</accession>
<dbReference type="PRINTS" id="PR01853">
    <property type="entry name" value="YAJCTRNLCASE"/>
</dbReference>
<evidence type="ECO:0000256" key="10">
    <source>
        <dbReference type="ARBA" id="ARBA00023136"/>
    </source>
</evidence>
<sequence>MSNMLDFFISSAWAQEAAGPSPQAGMFNIIFLVVLLVLFYFLLIRPQQKRAKEHRKLVEGLQKGDEVMIEGGIMGRITELAESSMTMEISENVEIKVRRQSIASVLPKGTLEKL</sequence>
<dbReference type="Pfam" id="PF02699">
    <property type="entry name" value="YajC"/>
    <property type="match status" value="1"/>
</dbReference>
<evidence type="ECO:0000313" key="12">
    <source>
        <dbReference type="EMBL" id="ADJ29029.1"/>
    </source>
</evidence>
<keyword evidence="4" id="KW-0813">Transport</keyword>
<name>D8K802_NITWC</name>
<evidence type="ECO:0000256" key="1">
    <source>
        <dbReference type="ARBA" id="ARBA00004162"/>
    </source>
</evidence>
<evidence type="ECO:0000256" key="8">
    <source>
        <dbReference type="ARBA" id="ARBA00022989"/>
    </source>
</evidence>
<dbReference type="STRING" id="105559.Nwat_2197"/>
<comment type="similarity">
    <text evidence="2">Belongs to the YajC family.</text>
</comment>
<keyword evidence="7" id="KW-0653">Protein transport</keyword>
<dbReference type="PANTHER" id="PTHR33909:SF1">
    <property type="entry name" value="SEC TRANSLOCON ACCESSORY COMPLEX SUBUNIT YAJC"/>
    <property type="match status" value="1"/>
</dbReference>
<dbReference type="AlphaFoldDB" id="D8K802"/>
<feature type="transmembrane region" description="Helical" evidence="11">
    <location>
        <begin position="24"/>
        <end position="43"/>
    </location>
</feature>